<keyword evidence="2" id="KW-0229">DNA integration</keyword>
<evidence type="ECO:0000256" key="1">
    <source>
        <dbReference type="ARBA" id="ARBA00008857"/>
    </source>
</evidence>
<dbReference type="PANTHER" id="PTHR30629">
    <property type="entry name" value="PROPHAGE INTEGRASE"/>
    <property type="match status" value="1"/>
</dbReference>
<organism evidence="6 7">
    <name type="scientific">Paracidovorax wautersii</name>
    <dbReference type="NCBI Taxonomy" id="1177982"/>
    <lineage>
        <taxon>Bacteria</taxon>
        <taxon>Pseudomonadati</taxon>
        <taxon>Pseudomonadota</taxon>
        <taxon>Betaproteobacteria</taxon>
        <taxon>Burkholderiales</taxon>
        <taxon>Comamonadaceae</taxon>
        <taxon>Paracidovorax</taxon>
    </lineage>
</organism>
<sequence length="418" mass="47177">MGKQVHLLDDIQIKHWMKQGAPVAKSDGDGLTFTLSASGTAAWVLRYSLPGSRRRELTIGNYPDVSLAKARQIAREERAAIDRGEDPANRKKVVKMESKMSWTVRALIADFKEKKLGPDDLAVGTIYYRKWDLENVILPKLGSMRVDKVSPAHVVHVIESAERSWTVSKRILTSCKQLFAHACGKKLIYSNPALGIDITSLMGPRPPVRKRVMLSEDELCILLKDIEDIGFENALAFRILLATCVRSVELSKARWEHVDLDKGDWWVPDTVVKTRAGFLVPLTPTVVGWFKELKELAGDSDWVLPCRVERRRRRFGGDIHVGGTTLWAAITRAFERGDIEIRRFTPHDTRSTAKGHMRNMGISREISEIALNHVLKGVEGIYDVREEIPERRVALERWAEFIARCEAAANRPQCVLAA</sequence>
<dbReference type="InterPro" id="IPR025166">
    <property type="entry name" value="Integrase_DNA_bind_dom"/>
</dbReference>
<dbReference type="InterPro" id="IPR053876">
    <property type="entry name" value="Phage_int_M"/>
</dbReference>
<dbReference type="GO" id="GO:0006310">
    <property type="term" value="P:DNA recombination"/>
    <property type="evidence" value="ECO:0007669"/>
    <property type="project" value="UniProtKB-KW"/>
</dbReference>
<feature type="domain" description="Tyr recombinase" evidence="5">
    <location>
        <begin position="209"/>
        <end position="397"/>
    </location>
</feature>
<proteinExistence type="inferred from homology"/>
<dbReference type="InterPro" id="IPR013762">
    <property type="entry name" value="Integrase-like_cat_sf"/>
</dbReference>
<dbReference type="Pfam" id="PF00589">
    <property type="entry name" value="Phage_integrase"/>
    <property type="match status" value="1"/>
</dbReference>
<protein>
    <submittedName>
        <fullName evidence="6">Integrase</fullName>
    </submittedName>
</protein>
<dbReference type="PANTHER" id="PTHR30629:SF2">
    <property type="entry name" value="PROPHAGE INTEGRASE INTS-RELATED"/>
    <property type="match status" value="1"/>
</dbReference>
<dbReference type="GO" id="GO:0015074">
    <property type="term" value="P:DNA integration"/>
    <property type="evidence" value="ECO:0007669"/>
    <property type="project" value="UniProtKB-KW"/>
</dbReference>
<dbReference type="Gene3D" id="1.10.443.10">
    <property type="entry name" value="Intergrase catalytic core"/>
    <property type="match status" value="1"/>
</dbReference>
<dbReference type="STRING" id="1177982.SAMN04489711_106217"/>
<dbReference type="InterPro" id="IPR011010">
    <property type="entry name" value="DNA_brk_join_enz"/>
</dbReference>
<dbReference type="SUPFAM" id="SSF56349">
    <property type="entry name" value="DNA breaking-rejoining enzymes"/>
    <property type="match status" value="1"/>
</dbReference>
<evidence type="ECO:0000256" key="4">
    <source>
        <dbReference type="ARBA" id="ARBA00023172"/>
    </source>
</evidence>
<dbReference type="InterPro" id="IPR002104">
    <property type="entry name" value="Integrase_catalytic"/>
</dbReference>
<evidence type="ECO:0000256" key="2">
    <source>
        <dbReference type="ARBA" id="ARBA00022908"/>
    </source>
</evidence>
<gene>
    <name evidence="6" type="ORF">SAMN04489711_106217</name>
</gene>
<dbReference type="Proteomes" id="UP000199119">
    <property type="component" value="Unassembled WGS sequence"/>
</dbReference>
<evidence type="ECO:0000256" key="3">
    <source>
        <dbReference type="ARBA" id="ARBA00023125"/>
    </source>
</evidence>
<name>A0A1I2E4V9_9BURK</name>
<dbReference type="InterPro" id="IPR010998">
    <property type="entry name" value="Integrase_recombinase_N"/>
</dbReference>
<reference evidence="7" key="1">
    <citation type="submission" date="2016-10" db="EMBL/GenBank/DDBJ databases">
        <authorList>
            <person name="Varghese N."/>
            <person name="Submissions S."/>
        </authorList>
    </citation>
    <scope>NUCLEOTIDE SEQUENCE [LARGE SCALE GENOMIC DNA]</scope>
    <source>
        <strain evidence="7">DSM 27981</strain>
    </source>
</reference>
<dbReference type="InterPro" id="IPR050808">
    <property type="entry name" value="Phage_Integrase"/>
</dbReference>
<dbReference type="Pfam" id="PF13356">
    <property type="entry name" value="Arm-DNA-bind_3"/>
    <property type="match status" value="1"/>
</dbReference>
<evidence type="ECO:0000313" key="6">
    <source>
        <dbReference type="EMBL" id="SFE87693.1"/>
    </source>
</evidence>
<dbReference type="GO" id="GO:0003677">
    <property type="term" value="F:DNA binding"/>
    <property type="evidence" value="ECO:0007669"/>
    <property type="project" value="UniProtKB-KW"/>
</dbReference>
<dbReference type="InterPro" id="IPR038488">
    <property type="entry name" value="Integrase_DNA-bd_sf"/>
</dbReference>
<dbReference type="CDD" id="cd00801">
    <property type="entry name" value="INT_P4_C"/>
    <property type="match status" value="1"/>
</dbReference>
<evidence type="ECO:0000259" key="5">
    <source>
        <dbReference type="PROSITE" id="PS51898"/>
    </source>
</evidence>
<dbReference type="OrthoDB" id="9775880at2"/>
<accession>A0A1I2E4V9</accession>
<dbReference type="Pfam" id="PF22022">
    <property type="entry name" value="Phage_int_M"/>
    <property type="match status" value="1"/>
</dbReference>
<evidence type="ECO:0000313" key="7">
    <source>
        <dbReference type="Proteomes" id="UP000199119"/>
    </source>
</evidence>
<dbReference type="RefSeq" id="WP_059400437.1">
    <property type="nucleotide sequence ID" value="NZ_FONX01000006.1"/>
</dbReference>
<keyword evidence="3" id="KW-0238">DNA-binding</keyword>
<dbReference type="EMBL" id="FONX01000006">
    <property type="protein sequence ID" value="SFE87693.1"/>
    <property type="molecule type" value="Genomic_DNA"/>
</dbReference>
<keyword evidence="7" id="KW-1185">Reference proteome</keyword>
<keyword evidence="4" id="KW-0233">DNA recombination</keyword>
<dbReference type="AlphaFoldDB" id="A0A1I2E4V9"/>
<dbReference type="Gene3D" id="1.10.150.130">
    <property type="match status" value="1"/>
</dbReference>
<comment type="similarity">
    <text evidence="1">Belongs to the 'phage' integrase family.</text>
</comment>
<dbReference type="Gene3D" id="3.30.160.390">
    <property type="entry name" value="Integrase, DNA-binding domain"/>
    <property type="match status" value="1"/>
</dbReference>
<dbReference type="PROSITE" id="PS51898">
    <property type="entry name" value="TYR_RECOMBINASE"/>
    <property type="match status" value="1"/>
</dbReference>